<protein>
    <submittedName>
        <fullName evidence="2">Uncharacterized protein</fullName>
    </submittedName>
</protein>
<gene>
    <name evidence="2" type="ORF">HYFRA_00009681</name>
</gene>
<comment type="caution">
    <text evidence="2">The sequence shown here is derived from an EMBL/GenBank/DDBJ whole genome shotgun (WGS) entry which is preliminary data.</text>
</comment>
<name>A0A9N9KUW5_9HELO</name>
<feature type="region of interest" description="Disordered" evidence="1">
    <location>
        <begin position="1"/>
        <end position="59"/>
    </location>
</feature>
<evidence type="ECO:0000256" key="1">
    <source>
        <dbReference type="SAM" id="MobiDB-lite"/>
    </source>
</evidence>
<dbReference type="Proteomes" id="UP000696280">
    <property type="component" value="Unassembled WGS sequence"/>
</dbReference>
<accession>A0A9N9KUW5</accession>
<proteinExistence type="predicted"/>
<feature type="compositionally biased region" description="Basic and acidic residues" evidence="1">
    <location>
        <begin position="29"/>
        <end position="41"/>
    </location>
</feature>
<evidence type="ECO:0000313" key="2">
    <source>
        <dbReference type="EMBL" id="CAG8952575.1"/>
    </source>
</evidence>
<feature type="compositionally biased region" description="Basic residues" evidence="1">
    <location>
        <begin position="13"/>
        <end position="28"/>
    </location>
</feature>
<keyword evidence="3" id="KW-1185">Reference proteome</keyword>
<sequence>MPQQNLSGAVSKAHSKSTKHPAKKFKSKHNIDAYASRRETAEDISTGQRKNRGDSGEKWPIILLNGSQVGKHLVGSE</sequence>
<dbReference type="AlphaFoldDB" id="A0A9N9KUW5"/>
<evidence type="ECO:0000313" key="3">
    <source>
        <dbReference type="Proteomes" id="UP000696280"/>
    </source>
</evidence>
<reference evidence="2" key="1">
    <citation type="submission" date="2021-07" db="EMBL/GenBank/DDBJ databases">
        <authorList>
            <person name="Durling M."/>
        </authorList>
    </citation>
    <scope>NUCLEOTIDE SEQUENCE</scope>
</reference>
<organism evidence="2 3">
    <name type="scientific">Hymenoscyphus fraxineus</name>
    <dbReference type="NCBI Taxonomy" id="746836"/>
    <lineage>
        <taxon>Eukaryota</taxon>
        <taxon>Fungi</taxon>
        <taxon>Dikarya</taxon>
        <taxon>Ascomycota</taxon>
        <taxon>Pezizomycotina</taxon>
        <taxon>Leotiomycetes</taxon>
        <taxon>Helotiales</taxon>
        <taxon>Helotiaceae</taxon>
        <taxon>Hymenoscyphus</taxon>
    </lineage>
</organism>
<dbReference type="EMBL" id="CAJVRL010000046">
    <property type="protein sequence ID" value="CAG8952575.1"/>
    <property type="molecule type" value="Genomic_DNA"/>
</dbReference>